<name>A0A0E9SLP7_ANGAN</name>
<reference evidence="1" key="1">
    <citation type="submission" date="2014-11" db="EMBL/GenBank/DDBJ databases">
        <authorList>
            <person name="Amaro Gonzalez C."/>
        </authorList>
    </citation>
    <scope>NUCLEOTIDE SEQUENCE</scope>
</reference>
<protein>
    <submittedName>
        <fullName evidence="1">Uncharacterized protein</fullName>
    </submittedName>
</protein>
<evidence type="ECO:0000313" key="1">
    <source>
        <dbReference type="EMBL" id="JAH42279.1"/>
    </source>
</evidence>
<reference evidence="1" key="2">
    <citation type="journal article" date="2015" name="Fish Shellfish Immunol.">
        <title>Early steps in the European eel (Anguilla anguilla)-Vibrio vulnificus interaction in the gills: Role of the RtxA13 toxin.</title>
        <authorList>
            <person name="Callol A."/>
            <person name="Pajuelo D."/>
            <person name="Ebbesson L."/>
            <person name="Teles M."/>
            <person name="MacKenzie S."/>
            <person name="Amaro C."/>
        </authorList>
    </citation>
    <scope>NUCLEOTIDE SEQUENCE</scope>
</reference>
<accession>A0A0E9SLP7</accession>
<organism evidence="1">
    <name type="scientific">Anguilla anguilla</name>
    <name type="common">European freshwater eel</name>
    <name type="synonym">Muraena anguilla</name>
    <dbReference type="NCBI Taxonomy" id="7936"/>
    <lineage>
        <taxon>Eukaryota</taxon>
        <taxon>Metazoa</taxon>
        <taxon>Chordata</taxon>
        <taxon>Craniata</taxon>
        <taxon>Vertebrata</taxon>
        <taxon>Euteleostomi</taxon>
        <taxon>Actinopterygii</taxon>
        <taxon>Neopterygii</taxon>
        <taxon>Teleostei</taxon>
        <taxon>Anguilliformes</taxon>
        <taxon>Anguillidae</taxon>
        <taxon>Anguilla</taxon>
    </lineage>
</organism>
<dbReference type="EMBL" id="GBXM01066298">
    <property type="protein sequence ID" value="JAH42279.1"/>
    <property type="molecule type" value="Transcribed_RNA"/>
</dbReference>
<proteinExistence type="predicted"/>
<sequence>MWVRLSTIFLLILAVISLSNI</sequence>
<dbReference type="AlphaFoldDB" id="A0A0E9SLP7"/>